<feature type="region of interest" description="Disordered" evidence="1">
    <location>
        <begin position="323"/>
        <end position="424"/>
    </location>
</feature>
<sequence length="547" mass="61086">MHLPSTSAPTRQLPPKNVTGIYLGLEGNANPPKQRSGIPPLARGRAGLSYRVRTPVEERRYEPAKYTEKKQMVELFRIKEDKRGFVGQPIKKQQSNGEKRPCTTSPNASPRRWGPAKKANLSKFSDRIRTNPRHFTPIINSGVTRSENLTGFSSYATGVDFCRNPQVDSIVDITRLHLIDNVTDDLNKLGVVQPIDSFPSADDTYRRLYQGDVDLAYNLLPSARQNTPPISRENTSYSTGFSVRSYRNPNQAEIFSDFPDPKGHLRPRTVPANRAFVPQPYFFRYYNHHRTVRTISAKSKYSIPVTEDKDSVYGGSKIVGVPGAGRISTSLKQRQTARQKHNSSPVELDPPNTFHKSDESEANISMPVSKTSVHSTHPSTELKDISRQTEKNLESLQKVDDKSASNFSSDKSMADVATTETRRDSSILLHPEETRKMRPLKTSNSGADITLGLEDVDGATAEVEIDVNDNESEIAPEDIPRGKVRKASIVEKLSKTKASEAYVATVKESAEQRQKDFEKLLNEHAEIVQEIGRTASAENLNSDERDP</sequence>
<feature type="compositionally biased region" description="Polar residues" evidence="1">
    <location>
        <begin position="1"/>
        <end position="10"/>
    </location>
</feature>
<dbReference type="AlphaFoldDB" id="A0AAN8JT65"/>
<evidence type="ECO:0000313" key="2">
    <source>
        <dbReference type="EMBL" id="KAK6180783.1"/>
    </source>
</evidence>
<comment type="caution">
    <text evidence="2">The sequence shown here is derived from an EMBL/GenBank/DDBJ whole genome shotgun (WGS) entry which is preliminary data.</text>
</comment>
<feature type="compositionally biased region" description="Basic and acidic residues" evidence="1">
    <location>
        <begin position="380"/>
        <end position="403"/>
    </location>
</feature>
<proteinExistence type="predicted"/>
<evidence type="ECO:0000313" key="3">
    <source>
        <dbReference type="Proteomes" id="UP001347796"/>
    </source>
</evidence>
<feature type="region of interest" description="Disordered" evidence="1">
    <location>
        <begin position="1"/>
        <end position="46"/>
    </location>
</feature>
<keyword evidence="3" id="KW-1185">Reference proteome</keyword>
<organism evidence="2 3">
    <name type="scientific">Patella caerulea</name>
    <name type="common">Rayed Mediterranean limpet</name>
    <dbReference type="NCBI Taxonomy" id="87958"/>
    <lineage>
        <taxon>Eukaryota</taxon>
        <taxon>Metazoa</taxon>
        <taxon>Spiralia</taxon>
        <taxon>Lophotrochozoa</taxon>
        <taxon>Mollusca</taxon>
        <taxon>Gastropoda</taxon>
        <taxon>Patellogastropoda</taxon>
        <taxon>Patelloidea</taxon>
        <taxon>Patellidae</taxon>
        <taxon>Patella</taxon>
    </lineage>
</organism>
<accession>A0AAN8JT65</accession>
<dbReference type="Proteomes" id="UP001347796">
    <property type="component" value="Unassembled WGS sequence"/>
</dbReference>
<feature type="compositionally biased region" description="Polar residues" evidence="1">
    <location>
        <begin position="91"/>
        <end position="108"/>
    </location>
</feature>
<dbReference type="EMBL" id="JAZGQO010000007">
    <property type="protein sequence ID" value="KAK6180783.1"/>
    <property type="molecule type" value="Genomic_DNA"/>
</dbReference>
<gene>
    <name evidence="2" type="ORF">SNE40_008770</name>
</gene>
<evidence type="ECO:0000256" key="1">
    <source>
        <dbReference type="SAM" id="MobiDB-lite"/>
    </source>
</evidence>
<protein>
    <submittedName>
        <fullName evidence="2">Uncharacterized protein</fullName>
    </submittedName>
</protein>
<feature type="compositionally biased region" description="Polar residues" evidence="1">
    <location>
        <begin position="362"/>
        <end position="379"/>
    </location>
</feature>
<name>A0AAN8JT65_PATCE</name>
<reference evidence="2 3" key="1">
    <citation type="submission" date="2024-01" db="EMBL/GenBank/DDBJ databases">
        <title>The genome of the rayed Mediterranean limpet Patella caerulea (Linnaeus, 1758).</title>
        <authorList>
            <person name="Anh-Thu Weber A."/>
            <person name="Halstead-Nussloch G."/>
        </authorList>
    </citation>
    <scope>NUCLEOTIDE SEQUENCE [LARGE SCALE GENOMIC DNA]</scope>
    <source>
        <strain evidence="2">AATW-2023a</strain>
        <tissue evidence="2">Whole specimen</tissue>
    </source>
</reference>
<feature type="region of interest" description="Disordered" evidence="1">
    <location>
        <begin position="85"/>
        <end position="117"/>
    </location>
</feature>